<name>A0ABD6QU48_MYCFO</name>
<dbReference type="Proteomes" id="UP000187001">
    <property type="component" value="Unassembled WGS sequence"/>
</dbReference>
<dbReference type="AlphaFoldDB" id="A0ABD6QU48"/>
<sequence>MTWTTQLTYTAPGLTPTDTAALHGALDAVDLDYDQTTGRMQVTLEVNADTLQEAAADALHTAAAATGLLKPNRLYVLPTADAATEAAHPEPMDLDLIGITEIADELDVSRQRAGQLADDPDFPNPVYNPPSGRRRLYTRTSVRAFKQRWIAARNPRGGPRRAASPDAARA</sequence>
<feature type="region of interest" description="Disordered" evidence="1">
    <location>
        <begin position="151"/>
        <end position="170"/>
    </location>
</feature>
<gene>
    <name evidence="2" type="ORF">A5742_17350</name>
</gene>
<dbReference type="RefSeq" id="WP_076202610.1">
    <property type="nucleotide sequence ID" value="NZ_MBER01000010.1"/>
</dbReference>
<proteinExistence type="predicted"/>
<reference evidence="2 3" key="1">
    <citation type="submission" date="2016-07" db="EMBL/GenBank/DDBJ databases">
        <authorList>
            <person name="Sutton G."/>
            <person name="Brinkac L."/>
            <person name="Sanka R."/>
            <person name="Adams M."/>
            <person name="Lau E."/>
            <person name="Kumar A."/>
            <person name="Macaden R."/>
        </authorList>
    </citation>
    <scope>NUCLEOTIDE SEQUENCE [LARGE SCALE GENOMIC DNA]</scope>
    <source>
        <strain evidence="2 3">GA-0871</strain>
    </source>
</reference>
<evidence type="ECO:0000313" key="2">
    <source>
        <dbReference type="EMBL" id="OMC51907.1"/>
    </source>
</evidence>
<evidence type="ECO:0008006" key="4">
    <source>
        <dbReference type="Google" id="ProtNLM"/>
    </source>
</evidence>
<feature type="region of interest" description="Disordered" evidence="1">
    <location>
        <begin position="113"/>
        <end position="133"/>
    </location>
</feature>
<evidence type="ECO:0000313" key="3">
    <source>
        <dbReference type="Proteomes" id="UP000187001"/>
    </source>
</evidence>
<accession>A0ABD6QU48</accession>
<dbReference type="EMBL" id="MBER01000010">
    <property type="protein sequence ID" value="OMC51907.1"/>
    <property type="molecule type" value="Genomic_DNA"/>
</dbReference>
<organism evidence="2 3">
    <name type="scientific">Mycolicibacterium fortuitum</name>
    <name type="common">Mycobacterium fortuitum</name>
    <dbReference type="NCBI Taxonomy" id="1766"/>
    <lineage>
        <taxon>Bacteria</taxon>
        <taxon>Bacillati</taxon>
        <taxon>Actinomycetota</taxon>
        <taxon>Actinomycetes</taxon>
        <taxon>Mycobacteriales</taxon>
        <taxon>Mycobacteriaceae</taxon>
        <taxon>Mycolicibacterium</taxon>
    </lineage>
</organism>
<comment type="caution">
    <text evidence="2">The sequence shown here is derived from an EMBL/GenBank/DDBJ whole genome shotgun (WGS) entry which is preliminary data.</text>
</comment>
<protein>
    <recommendedName>
        <fullName evidence="4">DNA-binding protein</fullName>
    </recommendedName>
</protein>
<evidence type="ECO:0000256" key="1">
    <source>
        <dbReference type="SAM" id="MobiDB-lite"/>
    </source>
</evidence>